<dbReference type="InterPro" id="IPR003718">
    <property type="entry name" value="OsmC/Ohr_fam"/>
</dbReference>
<proteinExistence type="inferred from homology"/>
<evidence type="ECO:0000256" key="1">
    <source>
        <dbReference type="ARBA" id="ARBA00007378"/>
    </source>
</evidence>
<accession>A0A0A2VG65</accession>
<reference evidence="2 3" key="1">
    <citation type="submission" date="2012-10" db="EMBL/GenBank/DDBJ databases">
        <title>Genome sequencing and analysis of entomopathogenic fungi Beauveria bassiana D1-5.</title>
        <authorList>
            <person name="Li Q."/>
            <person name="Wang L."/>
            <person name="Zhang Z."/>
            <person name="Wang Q."/>
            <person name="Ren J."/>
            <person name="Wang M."/>
            <person name="Xu W."/>
            <person name="Wang J."/>
            <person name="Lu Y."/>
            <person name="Du Q."/>
            <person name="Sun Z."/>
        </authorList>
    </citation>
    <scope>NUCLEOTIDE SEQUENCE [LARGE SCALE GENOMIC DNA]</scope>
    <source>
        <strain evidence="2 3">D1-5</strain>
    </source>
</reference>
<dbReference type="Gene3D" id="3.30.300.20">
    <property type="match status" value="1"/>
</dbReference>
<dbReference type="SUPFAM" id="SSF82784">
    <property type="entry name" value="OsmC-like"/>
    <property type="match status" value="1"/>
</dbReference>
<evidence type="ECO:0000313" key="2">
    <source>
        <dbReference type="EMBL" id="KGQ05100.1"/>
    </source>
</evidence>
<dbReference type="GO" id="GO:0006979">
    <property type="term" value="P:response to oxidative stress"/>
    <property type="evidence" value="ECO:0007669"/>
    <property type="project" value="InterPro"/>
</dbReference>
<dbReference type="InterPro" id="IPR036102">
    <property type="entry name" value="OsmC/Ohrsf"/>
</dbReference>
<dbReference type="NCBIfam" id="TIGR03561">
    <property type="entry name" value="organ_hyd_perox"/>
    <property type="match status" value="1"/>
</dbReference>
<dbReference type="Gene3D" id="2.20.25.10">
    <property type="match status" value="1"/>
</dbReference>
<organism evidence="2 3">
    <name type="scientific">Beauveria bassiana D1-5</name>
    <dbReference type="NCBI Taxonomy" id="1245745"/>
    <lineage>
        <taxon>Eukaryota</taxon>
        <taxon>Fungi</taxon>
        <taxon>Dikarya</taxon>
        <taxon>Ascomycota</taxon>
        <taxon>Pezizomycotina</taxon>
        <taxon>Sordariomycetes</taxon>
        <taxon>Hypocreomycetidae</taxon>
        <taxon>Hypocreales</taxon>
        <taxon>Cordycipitaceae</taxon>
        <taxon>Beauveria</taxon>
    </lineage>
</organism>
<protein>
    <submittedName>
        <fullName evidence="2">Organic hydroperoxide resistance protein ohrA</fullName>
    </submittedName>
</protein>
<dbReference type="InterPro" id="IPR015946">
    <property type="entry name" value="KH_dom-like_a/b"/>
</dbReference>
<sequence length="174" mass="18985">MNTLRCCRPLSRHAASLARQQRRFLASDAPTLYTATATTQGPRGGQIDGSEGFQSAYAMPKALGGPGGQQKTNPEELFAAGYSNCFSVAMNLAANSMKVRLPRQIEDCQVKAVVDLIGDIRKMDMGFKVGLEVRVKGIEQGELEAIVQKAKEICPYHRATHAQVETNIRVFSVQ</sequence>
<dbReference type="PANTHER" id="PTHR33797">
    <property type="entry name" value="ORGANIC HYDROPEROXIDE RESISTANCE PROTEIN-LIKE"/>
    <property type="match status" value="1"/>
</dbReference>
<name>A0A0A2VG65_BEABA</name>
<dbReference type="Pfam" id="PF02566">
    <property type="entry name" value="OsmC"/>
    <property type="match status" value="1"/>
</dbReference>
<comment type="caution">
    <text evidence="2">The sequence shown here is derived from an EMBL/GenBank/DDBJ whole genome shotgun (WGS) entry which is preliminary data.</text>
</comment>
<dbReference type="eggNOG" id="ENOG502S77G">
    <property type="taxonomic scope" value="Eukaryota"/>
</dbReference>
<evidence type="ECO:0000313" key="3">
    <source>
        <dbReference type="Proteomes" id="UP000030106"/>
    </source>
</evidence>
<dbReference type="InterPro" id="IPR019953">
    <property type="entry name" value="OHR"/>
</dbReference>
<comment type="similarity">
    <text evidence="1">Belongs to the OsmC/Ohr family.</text>
</comment>
<dbReference type="EMBL" id="ANFO01000973">
    <property type="protein sequence ID" value="KGQ05100.1"/>
    <property type="molecule type" value="Genomic_DNA"/>
</dbReference>
<dbReference type="PANTHER" id="PTHR33797:SF2">
    <property type="entry name" value="ORGANIC HYDROPEROXIDE RESISTANCE PROTEIN-LIKE"/>
    <property type="match status" value="1"/>
</dbReference>
<dbReference type="HOGENOM" id="CLU_106355_2_1_1"/>
<dbReference type="AlphaFoldDB" id="A0A0A2VG65"/>
<dbReference type="OrthoDB" id="60422at2759"/>
<gene>
    <name evidence="2" type="ORF">BBAD15_g9638</name>
</gene>
<dbReference type="Proteomes" id="UP000030106">
    <property type="component" value="Unassembled WGS sequence"/>
</dbReference>